<feature type="compositionally biased region" description="Low complexity" evidence="1">
    <location>
        <begin position="1"/>
        <end position="23"/>
    </location>
</feature>
<feature type="region of interest" description="Disordered" evidence="1">
    <location>
        <begin position="1"/>
        <end position="31"/>
    </location>
</feature>
<dbReference type="EMBL" id="UHDK01000001">
    <property type="protein sequence ID" value="SUM33134.1"/>
    <property type="molecule type" value="Genomic_DNA"/>
</dbReference>
<name>A0A380FIW6_STAGA</name>
<evidence type="ECO:0000313" key="3">
    <source>
        <dbReference type="Proteomes" id="UP000255277"/>
    </source>
</evidence>
<dbReference type="Proteomes" id="UP000255277">
    <property type="component" value="Unassembled WGS sequence"/>
</dbReference>
<evidence type="ECO:0000313" key="2">
    <source>
        <dbReference type="EMBL" id="SUM33134.1"/>
    </source>
</evidence>
<evidence type="ECO:0000256" key="1">
    <source>
        <dbReference type="SAM" id="MobiDB-lite"/>
    </source>
</evidence>
<sequence>MISQQVAQNSSQDSQQSTNTSGQRTHVVNGQNLYRIAIQYYGEGTPENGRKNKTS</sequence>
<protein>
    <submittedName>
        <fullName evidence="2">Elastin binding protein</fullName>
    </submittedName>
</protein>
<organism evidence="2 3">
    <name type="scientific">Staphylococcus gallinarum</name>
    <dbReference type="NCBI Taxonomy" id="1293"/>
    <lineage>
        <taxon>Bacteria</taxon>
        <taxon>Bacillati</taxon>
        <taxon>Bacillota</taxon>
        <taxon>Bacilli</taxon>
        <taxon>Bacillales</taxon>
        <taxon>Staphylococcaceae</taxon>
        <taxon>Staphylococcus</taxon>
    </lineage>
</organism>
<reference evidence="2 3" key="1">
    <citation type="submission" date="2018-06" db="EMBL/GenBank/DDBJ databases">
        <authorList>
            <consortium name="Pathogen Informatics"/>
            <person name="Doyle S."/>
        </authorList>
    </citation>
    <scope>NUCLEOTIDE SEQUENCE [LARGE SCALE GENOMIC DNA]</scope>
    <source>
        <strain evidence="2 3">NCTC12195</strain>
    </source>
</reference>
<dbReference type="AlphaFoldDB" id="A0A380FIW6"/>
<proteinExistence type="predicted"/>
<gene>
    <name evidence="2" type="primary">ebpS_1</name>
    <name evidence="2" type="ORF">NCTC12195_02589</name>
</gene>
<accession>A0A380FIW6</accession>